<dbReference type="GO" id="GO:0005737">
    <property type="term" value="C:cytoplasm"/>
    <property type="evidence" value="ECO:0000318"/>
    <property type="project" value="GO_Central"/>
</dbReference>
<evidence type="ECO:0000256" key="4">
    <source>
        <dbReference type="ARBA" id="ARBA00023002"/>
    </source>
</evidence>
<dbReference type="FunCoup" id="Q75EX2">
    <property type="interactions" value="140"/>
</dbReference>
<dbReference type="InterPro" id="IPR008927">
    <property type="entry name" value="6-PGluconate_DH-like_C_sf"/>
</dbReference>
<name>Q75EX2_EREGS</name>
<reference evidence="10" key="2">
    <citation type="journal article" date="2013" name="G3 (Bethesda)">
        <title>Genomes of Ashbya fungi isolated from insects reveal four mating-type loci, numerous translocations, lack of transposons, and distinct gene duplications.</title>
        <authorList>
            <person name="Dietrich F.S."/>
            <person name="Voegeli S."/>
            <person name="Kuo S."/>
            <person name="Philippsen P."/>
        </authorList>
    </citation>
    <scope>GENOME REANNOTATION</scope>
    <source>
        <strain evidence="10">ATCC 10895 / CBS 109.51 / FGSC 9923 / NRRL Y-1056</strain>
    </source>
</reference>
<dbReference type="AlphaFoldDB" id="Q75EX2"/>
<dbReference type="InterPro" id="IPR003710">
    <property type="entry name" value="ApbA"/>
</dbReference>
<dbReference type="Gene3D" id="3.40.50.720">
    <property type="entry name" value="NAD(P)-binding Rossmann-like Domain"/>
    <property type="match status" value="1"/>
</dbReference>
<dbReference type="GO" id="GO:0008677">
    <property type="term" value="F:2-dehydropantoate 2-reductase activity"/>
    <property type="evidence" value="ECO:0000318"/>
    <property type="project" value="GO_Central"/>
</dbReference>
<dbReference type="GO" id="GO:0050661">
    <property type="term" value="F:NADP binding"/>
    <property type="evidence" value="ECO:0000318"/>
    <property type="project" value="GO_Central"/>
</dbReference>
<dbReference type="Pfam" id="PF02558">
    <property type="entry name" value="ApbA"/>
    <property type="match status" value="1"/>
</dbReference>
<evidence type="ECO:0000259" key="7">
    <source>
        <dbReference type="Pfam" id="PF02558"/>
    </source>
</evidence>
<evidence type="ECO:0000313" key="9">
    <source>
        <dbReference type="EMBL" id="AAS50322.1"/>
    </source>
</evidence>
<dbReference type="InParanoid" id="Q75EX2"/>
<evidence type="ECO:0000256" key="1">
    <source>
        <dbReference type="ARBA" id="ARBA00007870"/>
    </source>
</evidence>
<evidence type="ECO:0000259" key="8">
    <source>
        <dbReference type="Pfam" id="PF08546"/>
    </source>
</evidence>
<organism evidence="9 10">
    <name type="scientific">Eremothecium gossypii (strain ATCC 10895 / CBS 109.51 / FGSC 9923 / NRRL Y-1056)</name>
    <name type="common">Yeast</name>
    <name type="synonym">Ashbya gossypii</name>
    <dbReference type="NCBI Taxonomy" id="284811"/>
    <lineage>
        <taxon>Eukaryota</taxon>
        <taxon>Fungi</taxon>
        <taxon>Dikarya</taxon>
        <taxon>Ascomycota</taxon>
        <taxon>Saccharomycotina</taxon>
        <taxon>Saccharomycetes</taxon>
        <taxon>Saccharomycetales</taxon>
        <taxon>Saccharomycetaceae</taxon>
        <taxon>Eremothecium</taxon>
    </lineage>
</organism>
<sequence length="349" mass="36437">MATAPTVHIIGFGSIGGLIGVHLQCAGIARVVPVLSSPARAALFHELGSKATLDSVHCPETPPLSAYFPAAVSTSDLQETGSPIDHLVITCKAQHTLAALRPVWPLLHNGSTIALLQNGLGVAELLRAEASRRGLSPTLFQGVVTHGAHRDSHWNLHHAGKGQLLLACLPRDPTSIIQAPATVARARASPLAAALLRTPLDAALLPYQQLLPRQLEKLVVNACINPLSALLDCPNGALVPQRELFAAIAAEAAPVLRSAYSALFSSTTGPPPADPDLLAPERLSEKAAAVAVATASNSSSTREDVRAGRTTEIDFINGYIVDLAAAAGLPASAVRLNRALQLLVHALRR</sequence>
<keyword evidence="4 6" id="KW-0560">Oxidoreductase</keyword>
<dbReference type="GeneID" id="4618803"/>
<dbReference type="Pfam" id="PF08546">
    <property type="entry name" value="ApbA_C"/>
    <property type="match status" value="1"/>
</dbReference>
<dbReference type="eggNOG" id="ENOG502QPT5">
    <property type="taxonomic scope" value="Eukaryota"/>
</dbReference>
<dbReference type="SUPFAM" id="SSF48179">
    <property type="entry name" value="6-phosphogluconate dehydrogenase C-terminal domain-like"/>
    <property type="match status" value="1"/>
</dbReference>
<dbReference type="STRING" id="284811.Q75EX2"/>
<keyword evidence="3 6" id="KW-0521">NADP</keyword>
<dbReference type="InterPro" id="IPR050838">
    <property type="entry name" value="Ketopantoate_reductase"/>
</dbReference>
<comment type="similarity">
    <text evidence="1 6">Belongs to the ketopantoate reductase family.</text>
</comment>
<dbReference type="InterPro" id="IPR013752">
    <property type="entry name" value="KPA_reductase"/>
</dbReference>
<feature type="domain" description="Ketopantoate reductase N-terminal" evidence="7">
    <location>
        <begin position="7"/>
        <end position="169"/>
    </location>
</feature>
<gene>
    <name evidence="9" type="ORF">AGOS_AAL044C</name>
</gene>
<evidence type="ECO:0000313" key="10">
    <source>
        <dbReference type="Proteomes" id="UP000000591"/>
    </source>
</evidence>
<dbReference type="RefSeq" id="NP_982498.1">
    <property type="nucleotide sequence ID" value="NM_207851.1"/>
</dbReference>
<accession>Q75EX2</accession>
<dbReference type="OrthoDB" id="73846at2759"/>
<dbReference type="PANTHER" id="PTHR43765:SF2">
    <property type="entry name" value="2-DEHYDROPANTOATE 2-REDUCTASE"/>
    <property type="match status" value="1"/>
</dbReference>
<dbReference type="PANTHER" id="PTHR43765">
    <property type="entry name" value="2-DEHYDROPANTOATE 2-REDUCTASE-RELATED"/>
    <property type="match status" value="1"/>
</dbReference>
<feature type="domain" description="Ketopantoate reductase C-terminal" evidence="8">
    <location>
        <begin position="212"/>
        <end position="335"/>
    </location>
</feature>
<dbReference type="Proteomes" id="UP000000591">
    <property type="component" value="Chromosome I"/>
</dbReference>
<dbReference type="KEGG" id="ago:AGOS_AAL044C"/>
<dbReference type="HOGENOM" id="CLU_031468_10_2_1"/>
<dbReference type="InterPro" id="IPR013332">
    <property type="entry name" value="KPR_N"/>
</dbReference>
<dbReference type="EC" id="1.1.1.169" evidence="2 6"/>
<protein>
    <recommendedName>
        <fullName evidence="2 6">2-dehydropantoate 2-reductase</fullName>
        <ecNumber evidence="2 6">1.1.1.169</ecNumber>
    </recommendedName>
    <alternativeName>
        <fullName evidence="5 6">Ketopantoate reductase</fullName>
    </alternativeName>
</protein>
<dbReference type="GO" id="GO:0015940">
    <property type="term" value="P:pantothenate biosynthetic process"/>
    <property type="evidence" value="ECO:0007669"/>
    <property type="project" value="InterPro"/>
</dbReference>
<evidence type="ECO:0000256" key="2">
    <source>
        <dbReference type="ARBA" id="ARBA00013014"/>
    </source>
</evidence>
<evidence type="ECO:0000256" key="6">
    <source>
        <dbReference type="RuleBase" id="RU362068"/>
    </source>
</evidence>
<keyword evidence="10" id="KW-1185">Reference proteome</keyword>
<dbReference type="SUPFAM" id="SSF51735">
    <property type="entry name" value="NAD(P)-binding Rossmann-fold domains"/>
    <property type="match status" value="1"/>
</dbReference>
<dbReference type="NCBIfam" id="TIGR00745">
    <property type="entry name" value="apbA_panE"/>
    <property type="match status" value="1"/>
</dbReference>
<dbReference type="InterPro" id="IPR013328">
    <property type="entry name" value="6PGD_dom2"/>
</dbReference>
<dbReference type="EMBL" id="AE016814">
    <property type="protein sequence ID" value="AAS50322.1"/>
    <property type="molecule type" value="Genomic_DNA"/>
</dbReference>
<dbReference type="Gene3D" id="1.10.1040.10">
    <property type="entry name" value="N-(1-d-carboxylethyl)-l-norvaline Dehydrogenase, domain 2"/>
    <property type="match status" value="1"/>
</dbReference>
<evidence type="ECO:0000256" key="5">
    <source>
        <dbReference type="ARBA" id="ARBA00032024"/>
    </source>
</evidence>
<dbReference type="InterPro" id="IPR036291">
    <property type="entry name" value="NAD(P)-bd_dom_sf"/>
</dbReference>
<dbReference type="GO" id="GO:0005739">
    <property type="term" value="C:mitochondrion"/>
    <property type="evidence" value="ECO:0000318"/>
    <property type="project" value="GO_Central"/>
</dbReference>
<evidence type="ECO:0000256" key="3">
    <source>
        <dbReference type="ARBA" id="ARBA00022857"/>
    </source>
</evidence>
<reference evidence="9 10" key="1">
    <citation type="journal article" date="2004" name="Science">
        <title>The Ashbya gossypii genome as a tool for mapping the ancient Saccharomyces cerevisiae genome.</title>
        <authorList>
            <person name="Dietrich F.S."/>
            <person name="Voegeli S."/>
            <person name="Brachat S."/>
            <person name="Lerch A."/>
            <person name="Gates K."/>
            <person name="Steiner S."/>
            <person name="Mohr C."/>
            <person name="Pohlmann R."/>
            <person name="Luedi P."/>
            <person name="Choi S."/>
            <person name="Wing R.A."/>
            <person name="Flavier A."/>
            <person name="Gaffney T.D."/>
            <person name="Philippsen P."/>
        </authorList>
    </citation>
    <scope>NUCLEOTIDE SEQUENCE [LARGE SCALE GENOMIC DNA]</scope>
    <source>
        <strain evidence="10">ATCC 10895 / CBS 109.51 / FGSC 9923 / NRRL Y-1056</strain>
    </source>
</reference>
<dbReference type="OMA" id="KFLVNCC"/>
<proteinExistence type="inferred from homology"/>
<comment type="catalytic activity">
    <reaction evidence="6">
        <text>(R)-pantoate + NADP(+) = 2-dehydropantoate + NADPH + H(+)</text>
        <dbReference type="Rhea" id="RHEA:16233"/>
        <dbReference type="ChEBI" id="CHEBI:11561"/>
        <dbReference type="ChEBI" id="CHEBI:15378"/>
        <dbReference type="ChEBI" id="CHEBI:15980"/>
        <dbReference type="ChEBI" id="CHEBI:57783"/>
        <dbReference type="ChEBI" id="CHEBI:58349"/>
        <dbReference type="EC" id="1.1.1.169"/>
    </reaction>
</comment>
<comment type="function">
    <text evidence="6">Catalyzes the NADPH-dependent reduction of ketopantoate into pantoic acid.</text>
</comment>